<feature type="binding site" evidence="4">
    <location>
        <position position="91"/>
    </location>
    <ligand>
        <name>Mg(2+)</name>
        <dbReference type="ChEBI" id="CHEBI:18420"/>
        <label>1</label>
        <note>catalytic</note>
    </ligand>
</feature>
<accession>A0A6J4P758</accession>
<dbReference type="Pfam" id="PF00459">
    <property type="entry name" value="Inositol_P"/>
    <property type="match status" value="1"/>
</dbReference>
<sequence length="262" mass="26551">MSAPPDDLLEALDFAGQLVTRCGHEAAARQRGVVEHAKPGGSLAGAAVTDVDLDLERAIDEAVAQRYPGDGLLGEEGADRAGTSGRTWVVDPVDGTLNYARRAGPWSVVLCAWAGDDPLLAAVWTDGVLYTAATGRGAWLDGAPLALGDGEAEVGGIVRVPAALAGATDAAGWLTRTVESSAAELVAVADGRSTGAVRLRGDRRDLHGPALIAQEAGATVTDLDGGQWTGASPGLVLADAGAHAALLELARAGRRSGTPPKD</sequence>
<proteinExistence type="predicted"/>
<evidence type="ECO:0000256" key="2">
    <source>
        <dbReference type="ARBA" id="ARBA00022801"/>
    </source>
</evidence>
<dbReference type="EMBL" id="CADCUY010000243">
    <property type="protein sequence ID" value="CAA9406397.1"/>
    <property type="molecule type" value="Genomic_DNA"/>
</dbReference>
<dbReference type="GO" id="GO:0008934">
    <property type="term" value="F:inositol monophosphate 1-phosphatase activity"/>
    <property type="evidence" value="ECO:0007669"/>
    <property type="project" value="TreeGrafter"/>
</dbReference>
<dbReference type="PROSITE" id="PS00629">
    <property type="entry name" value="IMP_1"/>
    <property type="match status" value="1"/>
</dbReference>
<dbReference type="SUPFAM" id="SSF56655">
    <property type="entry name" value="Carbohydrate phosphatase"/>
    <property type="match status" value="1"/>
</dbReference>
<dbReference type="Gene3D" id="3.30.540.10">
    <property type="entry name" value="Fructose-1,6-Bisphosphatase, subunit A, domain 1"/>
    <property type="match status" value="1"/>
</dbReference>
<dbReference type="CDD" id="cd01637">
    <property type="entry name" value="IMPase_like"/>
    <property type="match status" value="1"/>
</dbReference>
<evidence type="ECO:0000256" key="3">
    <source>
        <dbReference type="ARBA" id="ARBA00022842"/>
    </source>
</evidence>
<dbReference type="PANTHER" id="PTHR20854:SF4">
    <property type="entry name" value="INOSITOL-1-MONOPHOSPHATASE-RELATED"/>
    <property type="match status" value="1"/>
</dbReference>
<evidence type="ECO:0000256" key="4">
    <source>
        <dbReference type="PIRSR" id="PIRSR600760-2"/>
    </source>
</evidence>
<keyword evidence="3 4" id="KW-0460">Magnesium</keyword>
<evidence type="ECO:0008006" key="6">
    <source>
        <dbReference type="Google" id="ProtNLM"/>
    </source>
</evidence>
<feature type="binding site" evidence="4">
    <location>
        <position position="75"/>
    </location>
    <ligand>
        <name>Mg(2+)</name>
        <dbReference type="ChEBI" id="CHEBI:18420"/>
        <label>1</label>
        <note>catalytic</note>
    </ligand>
</feature>
<dbReference type="InterPro" id="IPR020583">
    <property type="entry name" value="Inositol_monoP_metal-BS"/>
</dbReference>
<dbReference type="PANTHER" id="PTHR20854">
    <property type="entry name" value="INOSITOL MONOPHOSPHATASE"/>
    <property type="match status" value="1"/>
</dbReference>
<dbReference type="PRINTS" id="PR00377">
    <property type="entry name" value="IMPHPHTASES"/>
</dbReference>
<keyword evidence="2" id="KW-0378">Hydrolase</keyword>
<evidence type="ECO:0000313" key="5">
    <source>
        <dbReference type="EMBL" id="CAA9406397.1"/>
    </source>
</evidence>
<feature type="binding site" evidence="4">
    <location>
        <position position="94"/>
    </location>
    <ligand>
        <name>Mg(2+)</name>
        <dbReference type="ChEBI" id="CHEBI:18420"/>
        <label>1</label>
        <note>catalytic</note>
    </ligand>
</feature>
<comment type="cofactor">
    <cofactor evidence="4">
        <name>Mg(2+)</name>
        <dbReference type="ChEBI" id="CHEBI:18420"/>
    </cofactor>
</comment>
<name>A0A6J4P758_9ACTN</name>
<dbReference type="InterPro" id="IPR000760">
    <property type="entry name" value="Inositol_monophosphatase-like"/>
</dbReference>
<protein>
    <recommendedName>
        <fullName evidence="6">Inositol monophosphatase</fullName>
    </recommendedName>
</protein>
<reference evidence="5" key="1">
    <citation type="submission" date="2020-02" db="EMBL/GenBank/DDBJ databases">
        <authorList>
            <person name="Meier V. D."/>
        </authorList>
    </citation>
    <scope>NUCLEOTIDE SEQUENCE</scope>
    <source>
        <strain evidence="5">AVDCRST_MAG35</strain>
    </source>
</reference>
<dbReference type="GO" id="GO:0007165">
    <property type="term" value="P:signal transduction"/>
    <property type="evidence" value="ECO:0007669"/>
    <property type="project" value="TreeGrafter"/>
</dbReference>
<evidence type="ECO:0000256" key="1">
    <source>
        <dbReference type="ARBA" id="ARBA00022723"/>
    </source>
</evidence>
<gene>
    <name evidence="5" type="ORF">AVDCRST_MAG35-1182</name>
</gene>
<feature type="binding site" evidence="4">
    <location>
        <position position="205"/>
    </location>
    <ligand>
        <name>Mg(2+)</name>
        <dbReference type="ChEBI" id="CHEBI:18420"/>
        <label>1</label>
        <note>catalytic</note>
    </ligand>
</feature>
<dbReference type="GO" id="GO:0006020">
    <property type="term" value="P:inositol metabolic process"/>
    <property type="evidence" value="ECO:0007669"/>
    <property type="project" value="TreeGrafter"/>
</dbReference>
<keyword evidence="1 4" id="KW-0479">Metal-binding</keyword>
<dbReference type="Gene3D" id="3.40.190.80">
    <property type="match status" value="1"/>
</dbReference>
<organism evidence="5">
    <name type="scientific">uncultured Quadrisphaera sp</name>
    <dbReference type="NCBI Taxonomy" id="904978"/>
    <lineage>
        <taxon>Bacteria</taxon>
        <taxon>Bacillati</taxon>
        <taxon>Actinomycetota</taxon>
        <taxon>Actinomycetes</taxon>
        <taxon>Kineosporiales</taxon>
        <taxon>Kineosporiaceae</taxon>
        <taxon>Quadrisphaera</taxon>
        <taxon>environmental samples</taxon>
    </lineage>
</organism>
<dbReference type="AlphaFoldDB" id="A0A6J4P758"/>
<dbReference type="GO" id="GO:0046872">
    <property type="term" value="F:metal ion binding"/>
    <property type="evidence" value="ECO:0007669"/>
    <property type="project" value="UniProtKB-KW"/>
</dbReference>